<protein>
    <submittedName>
        <fullName evidence="1">PEP-CTERM putative exosortase interaction domain protein</fullName>
    </submittedName>
</protein>
<name>B4W3N6_9CYAN</name>
<dbReference type="Proteomes" id="UP000003835">
    <property type="component" value="Unassembled WGS sequence"/>
</dbReference>
<gene>
    <name evidence="1" type="ORF">MC7420_2766</name>
</gene>
<keyword evidence="2" id="KW-1185">Reference proteome</keyword>
<evidence type="ECO:0000313" key="1">
    <source>
        <dbReference type="EMBL" id="EDX71205.1"/>
    </source>
</evidence>
<dbReference type="InterPro" id="IPR013424">
    <property type="entry name" value="Ice-binding_C"/>
</dbReference>
<dbReference type="eggNOG" id="ENOG5032V3Z">
    <property type="taxonomic scope" value="Bacteria"/>
</dbReference>
<evidence type="ECO:0000313" key="2">
    <source>
        <dbReference type="Proteomes" id="UP000003835"/>
    </source>
</evidence>
<proteinExistence type="predicted"/>
<dbReference type="AlphaFoldDB" id="B4W3N6"/>
<dbReference type="InterPro" id="IPR026374">
    <property type="entry name" value="Cyano_PEP"/>
</dbReference>
<reference evidence="1 2" key="1">
    <citation type="submission" date="2008-07" db="EMBL/GenBank/DDBJ databases">
        <authorList>
            <person name="Tandeau de Marsac N."/>
            <person name="Ferriera S."/>
            <person name="Johnson J."/>
            <person name="Kravitz S."/>
            <person name="Beeson K."/>
            <person name="Sutton G."/>
            <person name="Rogers Y.-H."/>
            <person name="Friedman R."/>
            <person name="Frazier M."/>
            <person name="Venter J.C."/>
        </authorList>
    </citation>
    <scope>NUCLEOTIDE SEQUENCE [LARGE SCALE GENOMIC DNA]</scope>
    <source>
        <strain evidence="1 2">PCC 7420</strain>
    </source>
</reference>
<organism evidence="1 2">
    <name type="scientific">Coleofasciculus chthonoplastes PCC 7420</name>
    <dbReference type="NCBI Taxonomy" id="118168"/>
    <lineage>
        <taxon>Bacteria</taxon>
        <taxon>Bacillati</taxon>
        <taxon>Cyanobacteriota</taxon>
        <taxon>Cyanophyceae</taxon>
        <taxon>Coleofasciculales</taxon>
        <taxon>Coleofasciculaceae</taxon>
        <taxon>Coleofasciculus</taxon>
    </lineage>
</organism>
<dbReference type="HOGENOM" id="CLU_1249588_0_0_3"/>
<sequence length="206" mass="21333">MMPAEAAMFGFNNIQGGDTFGDSIVNQFSFDVTDAGSGQVSFKFNNAGPASSTITQIYWDDMDGILSSLSLDSSKTSASGVNFTIPNNVGNLPQGNNLTPSFDENFEVARSNGQGGAANGIDSGEMLGVLFNGSFDSIIAGLNDGSLRVGMHVQRIGTASQSDAYVNAPGNPTQDVPEPLTILGSATALGIGGLLKRQQSKKNNKA</sequence>
<accession>B4W3N6</accession>
<dbReference type="NCBIfam" id="TIGR02595">
    <property type="entry name" value="PEP_CTERM"/>
    <property type="match status" value="1"/>
</dbReference>
<dbReference type="NCBIfam" id="TIGR04155">
    <property type="entry name" value="cyano_PEP"/>
    <property type="match status" value="1"/>
</dbReference>
<dbReference type="EMBL" id="DS989875">
    <property type="protein sequence ID" value="EDX71205.1"/>
    <property type="molecule type" value="Genomic_DNA"/>
</dbReference>